<feature type="region of interest" description="Disordered" evidence="4">
    <location>
        <begin position="286"/>
        <end position="322"/>
    </location>
</feature>
<feature type="compositionally biased region" description="Low complexity" evidence="4">
    <location>
        <begin position="641"/>
        <end position="657"/>
    </location>
</feature>
<feature type="compositionally biased region" description="Polar residues" evidence="4">
    <location>
        <begin position="71"/>
        <end position="87"/>
    </location>
</feature>
<dbReference type="Gene3D" id="1.10.10.60">
    <property type="entry name" value="Homeodomain-like"/>
    <property type="match status" value="1"/>
</dbReference>
<evidence type="ECO:0000256" key="2">
    <source>
        <dbReference type="ARBA" id="ARBA00010097"/>
    </source>
</evidence>
<evidence type="ECO:0000256" key="4">
    <source>
        <dbReference type="SAM" id="MobiDB-lite"/>
    </source>
</evidence>
<dbReference type="PANTHER" id="PTHR13992:SF39">
    <property type="entry name" value="SMRTER, ISOFORM G"/>
    <property type="match status" value="1"/>
</dbReference>
<reference evidence="6 7" key="1">
    <citation type="submission" date="2023-09" db="EMBL/GenBank/DDBJ databases">
        <title>Genomes of two closely related lineages of the louse Polyplax serrata with different host specificities.</title>
        <authorList>
            <person name="Martinu J."/>
            <person name="Tarabai H."/>
            <person name="Stefka J."/>
            <person name="Hypsa V."/>
        </authorList>
    </citation>
    <scope>NUCLEOTIDE SEQUENCE [LARGE SCALE GENOMIC DNA]</scope>
    <source>
        <strain evidence="6">98ZLc_SE</strain>
    </source>
</reference>
<dbReference type="InterPro" id="IPR009057">
    <property type="entry name" value="Homeodomain-like_sf"/>
</dbReference>
<proteinExistence type="inferred from homology"/>
<gene>
    <name evidence="6" type="ORF">RUM44_012422</name>
</gene>
<feature type="region of interest" description="Disordered" evidence="4">
    <location>
        <begin position="113"/>
        <end position="144"/>
    </location>
</feature>
<feature type="compositionally biased region" description="Basic and acidic residues" evidence="4">
    <location>
        <begin position="286"/>
        <end position="304"/>
    </location>
</feature>
<comment type="caution">
    <text evidence="6">The sequence shown here is derived from an EMBL/GenBank/DDBJ whole genome shotgun (WGS) entry which is preliminary data.</text>
</comment>
<feature type="compositionally biased region" description="Polar residues" evidence="4">
    <location>
        <begin position="128"/>
        <end position="143"/>
    </location>
</feature>
<dbReference type="PANTHER" id="PTHR13992">
    <property type="entry name" value="NUCLEAR RECEPTOR CO-REPRESSOR RELATED NCOR"/>
    <property type="match status" value="1"/>
</dbReference>
<dbReference type="Proteomes" id="UP001359485">
    <property type="component" value="Unassembled WGS sequence"/>
</dbReference>
<comment type="subcellular location">
    <subcellularLocation>
        <location evidence="1">Nucleus</location>
    </subcellularLocation>
</comment>
<organism evidence="6 7">
    <name type="scientific">Polyplax serrata</name>
    <name type="common">Common mouse louse</name>
    <dbReference type="NCBI Taxonomy" id="468196"/>
    <lineage>
        <taxon>Eukaryota</taxon>
        <taxon>Metazoa</taxon>
        <taxon>Ecdysozoa</taxon>
        <taxon>Arthropoda</taxon>
        <taxon>Hexapoda</taxon>
        <taxon>Insecta</taxon>
        <taxon>Pterygota</taxon>
        <taxon>Neoptera</taxon>
        <taxon>Paraneoptera</taxon>
        <taxon>Psocodea</taxon>
        <taxon>Troctomorpha</taxon>
        <taxon>Phthiraptera</taxon>
        <taxon>Anoplura</taxon>
        <taxon>Polyplacidae</taxon>
        <taxon>Polyplax</taxon>
    </lineage>
</organism>
<dbReference type="CDD" id="cd00167">
    <property type="entry name" value="SANT"/>
    <property type="match status" value="1"/>
</dbReference>
<sequence length="729" mass="82957">MASVSISGATDWFKVLCPHLETTETVEKKERVGFFHFPWILGECSEPRRRCQRISKTTSQPADTSPYKPQRGSTAAPSPASPGTRQPNVYPPYQSGTAPVSREAQAMRYLQSSPYTAPVPYRDVPSPYRSQTGPPEARSSTPQVELLNLRPGERPRISLLPTTQDYITTIPRTPCRDDIVSVRVAVSQQPSVVPSPQQDVGQPFKKIRLGEAKPDLQQPLRIDVRESPTVYTPQVEAISPTLPSEDIALRATKEDLLQQINKVDREIAKTEQQIFKLKNKQRELEEVASKPVAKKEEKEAEQPKHQSPAQKIYADNRKKAQDAHSLLDKLGPKVELPLYNQPSDTSVYHENKRRHLTFKKRLIEYLKQQAAEKQSYDKFLTLTYSKLMSEWLRKVDKIENSAKRKAKEAKNREFFEKVFPELRKQREDKERFNRVGARIKSEADLEEIMDGLQEQEMEDKKMRSYAVIPPILLDSRQRKLKYVNNNGKLEDFSREYKERQLLNFWTTAEHEVFKEKYLQHPKNFGLIASYLDRKNVCDCVQRYYHSKKQENYKQLLRKSRHGRTRSSRNNPNAKVNNSSAASATTLVDAVLSTTGVTTRLQREQLQKQEPKETTNHVILSDSLICSGSSLMINTTSAAGVTSVSSNNTYTNSNSSANKESDKDVNAGTGSAGRGASSTLSSNAENSVKISDAKLENKKDKRRKGDKKKEELETSDEELEEPGGKWHLFF</sequence>
<dbReference type="EMBL" id="JAWJWF010000001">
    <property type="protein sequence ID" value="KAK6640725.1"/>
    <property type="molecule type" value="Genomic_DNA"/>
</dbReference>
<feature type="region of interest" description="Disordered" evidence="4">
    <location>
        <begin position="51"/>
        <end position="100"/>
    </location>
</feature>
<dbReference type="InterPro" id="IPR001005">
    <property type="entry name" value="SANT/Myb"/>
</dbReference>
<feature type="compositionally biased region" description="Basic residues" evidence="4">
    <location>
        <begin position="555"/>
        <end position="566"/>
    </location>
</feature>
<dbReference type="Gene3D" id="1.20.5.430">
    <property type="match status" value="1"/>
</dbReference>
<feature type="compositionally biased region" description="Low complexity" evidence="4">
    <location>
        <begin position="567"/>
        <end position="581"/>
    </location>
</feature>
<keyword evidence="7" id="KW-1185">Reference proteome</keyword>
<feature type="domain" description="SANT" evidence="5">
    <location>
        <begin position="500"/>
        <end position="551"/>
    </location>
</feature>
<feature type="region of interest" description="Disordered" evidence="4">
    <location>
        <begin position="641"/>
        <end position="729"/>
    </location>
</feature>
<dbReference type="PROSITE" id="PS51293">
    <property type="entry name" value="SANT"/>
    <property type="match status" value="1"/>
</dbReference>
<protein>
    <recommendedName>
        <fullName evidence="5">SANT domain-containing protein</fullName>
    </recommendedName>
</protein>
<evidence type="ECO:0000256" key="1">
    <source>
        <dbReference type="ARBA" id="ARBA00004123"/>
    </source>
</evidence>
<dbReference type="InterPro" id="IPR031557">
    <property type="entry name" value="N-CoR_GPS2_interact"/>
</dbReference>
<evidence type="ECO:0000313" key="6">
    <source>
        <dbReference type="EMBL" id="KAK6640725.1"/>
    </source>
</evidence>
<dbReference type="InterPro" id="IPR051571">
    <property type="entry name" value="N-CoR_corepressor"/>
</dbReference>
<dbReference type="Pfam" id="PF15784">
    <property type="entry name" value="GPS2_interact"/>
    <property type="match status" value="1"/>
</dbReference>
<evidence type="ECO:0000313" key="7">
    <source>
        <dbReference type="Proteomes" id="UP001359485"/>
    </source>
</evidence>
<dbReference type="InterPro" id="IPR017884">
    <property type="entry name" value="SANT_dom"/>
</dbReference>
<comment type="similarity">
    <text evidence="2">Belongs to the N-CoR nuclear receptor corepressors family.</text>
</comment>
<keyword evidence="3" id="KW-0175">Coiled coil</keyword>
<feature type="region of interest" description="Disordered" evidence="4">
    <location>
        <begin position="551"/>
        <end position="581"/>
    </location>
</feature>
<evidence type="ECO:0000259" key="5">
    <source>
        <dbReference type="PROSITE" id="PS51293"/>
    </source>
</evidence>
<feature type="compositionally biased region" description="Polar residues" evidence="4">
    <location>
        <begin position="54"/>
        <end position="63"/>
    </location>
</feature>
<dbReference type="SUPFAM" id="SSF46689">
    <property type="entry name" value="Homeodomain-like"/>
    <property type="match status" value="1"/>
</dbReference>
<accession>A0ABR1BB95</accession>
<evidence type="ECO:0000256" key="3">
    <source>
        <dbReference type="ARBA" id="ARBA00023054"/>
    </source>
</evidence>
<name>A0ABR1BB95_POLSC</name>